<dbReference type="Gene3D" id="3.20.20.300">
    <property type="entry name" value="Glycoside hydrolase, family 3, N-terminal domain"/>
    <property type="match status" value="1"/>
</dbReference>
<accession>A0ABR0J9M9</accession>
<dbReference type="PANTHER" id="PTHR42715:SF27">
    <property type="entry name" value="BETA-GLUCOSIDASE-RELATED"/>
    <property type="match status" value="1"/>
</dbReference>
<evidence type="ECO:0000313" key="11">
    <source>
        <dbReference type="EMBL" id="KAK5059227.1"/>
    </source>
</evidence>
<keyword evidence="12" id="KW-1185">Reference proteome</keyword>
<dbReference type="InterPro" id="IPR037524">
    <property type="entry name" value="PA14/GLEYA"/>
</dbReference>
<sequence>MGSMSMRTKIDVEHVLSKLNLTEKIDLLSGIDFWHTAPVHRLGVPSIRLSDGPNGVRGTRTFLGVPAACLPCGTGTGLAATWDVDLIRQGGALQGHEAIAKGASVLLGPTTNMQRSPLGGRGFESFSEDPVLAGAMSAATVNGIQSTGVQATIKHYVANDQEDQRQAVDSIVTERALREIYLMPFMIAQRDAKPDCFMTAYNKVNGLHVSETPRLIQDVLRKEWGFDGMVMSDWFGTYSTSEAIKAGLDLEMPGPTYIRGSLVNQALTCGKLEEHDIDERAREVLKMVRKAQDLGLQENAPEETVDTPETAAQLRELAREGIVLLKNENDMLPFDKEKSIAVIGPNAADAAYCGGGSASLLPYYAVTPLKGLQAQAPHAKYALGAPGWKSLPLMTRMTKTKDGKDGLTMKVFLDPPSVKNRKPVDEVYIPISDVQLTDYKHPDVQTHVYWLELDGTFTPSETSEYEIGLAVSGTGKVYVNGECVVDNETNQRRGDSFAGTGTVEEIGVLKMDAGTTYDIHVTFGTCPTMTFTNPGSNDYESGGLTLGLERKIELPNEIERAVKLAKEVDQVVLCAGLNKYWESEGYDREHMDLPPGSDDLIKAVLAANPNTAIVIQSGTPITLPWLKEAPALVQAFYGGNEGGNAIADVVFGNTNPSGKLPLSFPLRNEDNPAFLNYKSERHRAVYGEDVYIGYRFYEKSKKEVAFPFGHGLSYTTFDTKDLDVQDDNDDDIVISATVSNTGKIDGSQVVQAYVSQRSPSLNRPKKELKGFTKVFVKSGSSERVKIVLSKKYAASFWDEARDAWTMEKDTYDVLVGNSSASTPLKGHFKVHKTSWWRGL</sequence>
<dbReference type="InterPro" id="IPR002772">
    <property type="entry name" value="Glyco_hydro_3_C"/>
</dbReference>
<dbReference type="EC" id="3.2.1.21" evidence="9"/>
<evidence type="ECO:0000256" key="2">
    <source>
        <dbReference type="ARBA" id="ARBA00004987"/>
    </source>
</evidence>
<evidence type="ECO:0000256" key="3">
    <source>
        <dbReference type="ARBA" id="ARBA00005336"/>
    </source>
</evidence>
<keyword evidence="4 9" id="KW-0378">Hydrolase</keyword>
<reference evidence="11 12" key="1">
    <citation type="submission" date="2023-08" db="EMBL/GenBank/DDBJ databases">
        <title>Black Yeasts Isolated from many extreme environments.</title>
        <authorList>
            <person name="Coleine C."/>
            <person name="Stajich J.E."/>
            <person name="Selbmann L."/>
        </authorList>
    </citation>
    <scope>NUCLEOTIDE SEQUENCE [LARGE SCALE GENOMIC DNA]</scope>
    <source>
        <strain evidence="11 12">CCFEE 6328</strain>
    </source>
</reference>
<organism evidence="11 12">
    <name type="scientific">Exophiala sideris</name>
    <dbReference type="NCBI Taxonomy" id="1016849"/>
    <lineage>
        <taxon>Eukaryota</taxon>
        <taxon>Fungi</taxon>
        <taxon>Dikarya</taxon>
        <taxon>Ascomycota</taxon>
        <taxon>Pezizomycotina</taxon>
        <taxon>Eurotiomycetes</taxon>
        <taxon>Chaetothyriomycetidae</taxon>
        <taxon>Chaetothyriales</taxon>
        <taxon>Herpotrichiellaceae</taxon>
        <taxon>Exophiala</taxon>
    </lineage>
</organism>
<feature type="domain" description="PA14" evidence="10">
    <location>
        <begin position="402"/>
        <end position="562"/>
    </location>
</feature>
<dbReference type="Proteomes" id="UP001345691">
    <property type="component" value="Unassembled WGS sequence"/>
</dbReference>
<dbReference type="GO" id="GO:0008422">
    <property type="term" value="F:beta-glucosidase activity"/>
    <property type="evidence" value="ECO:0007669"/>
    <property type="project" value="UniProtKB-EC"/>
</dbReference>
<dbReference type="PANTHER" id="PTHR42715">
    <property type="entry name" value="BETA-GLUCOSIDASE"/>
    <property type="match status" value="1"/>
</dbReference>
<dbReference type="Gene3D" id="3.40.50.1700">
    <property type="entry name" value="Glycoside hydrolase family 3 C-terminal domain"/>
    <property type="match status" value="1"/>
</dbReference>
<dbReference type="InterPro" id="IPR026891">
    <property type="entry name" value="Fn3-like"/>
</dbReference>
<keyword evidence="6 9" id="KW-0119">Carbohydrate metabolism</keyword>
<evidence type="ECO:0000256" key="7">
    <source>
        <dbReference type="ARBA" id="ARBA00023295"/>
    </source>
</evidence>
<evidence type="ECO:0000256" key="5">
    <source>
        <dbReference type="ARBA" id="ARBA00023180"/>
    </source>
</evidence>
<dbReference type="EMBL" id="JAVRRF010000013">
    <property type="protein sequence ID" value="KAK5059227.1"/>
    <property type="molecule type" value="Genomic_DNA"/>
</dbReference>
<evidence type="ECO:0000256" key="8">
    <source>
        <dbReference type="ARBA" id="ARBA00023326"/>
    </source>
</evidence>
<dbReference type="SMART" id="SM01217">
    <property type="entry name" value="Fn3_like"/>
    <property type="match status" value="1"/>
</dbReference>
<dbReference type="Gene3D" id="2.60.40.10">
    <property type="entry name" value="Immunoglobulins"/>
    <property type="match status" value="1"/>
</dbReference>
<dbReference type="PRINTS" id="PR00133">
    <property type="entry name" value="GLHYDRLASE3"/>
</dbReference>
<dbReference type="InterPro" id="IPR017853">
    <property type="entry name" value="GH"/>
</dbReference>
<name>A0ABR0J9M9_9EURO</name>
<dbReference type="InterPro" id="IPR050288">
    <property type="entry name" value="Cellulose_deg_GH3"/>
</dbReference>
<dbReference type="PROSITE" id="PS51820">
    <property type="entry name" value="PA14"/>
    <property type="match status" value="1"/>
</dbReference>
<evidence type="ECO:0000256" key="9">
    <source>
        <dbReference type="RuleBase" id="RU361161"/>
    </source>
</evidence>
<evidence type="ECO:0000313" key="12">
    <source>
        <dbReference type="Proteomes" id="UP001345691"/>
    </source>
</evidence>
<dbReference type="Pfam" id="PF14310">
    <property type="entry name" value="Fn3-like"/>
    <property type="match status" value="1"/>
</dbReference>
<keyword evidence="7 9" id="KW-0326">Glycosidase</keyword>
<dbReference type="SUPFAM" id="SSF51445">
    <property type="entry name" value="(Trans)glycosidases"/>
    <property type="match status" value="1"/>
</dbReference>
<gene>
    <name evidence="11" type="primary">BGL1_1</name>
    <name evidence="11" type="ORF">LTR69_006517</name>
</gene>
<dbReference type="InterPro" id="IPR036881">
    <property type="entry name" value="Glyco_hydro_3_C_sf"/>
</dbReference>
<dbReference type="Pfam" id="PF00933">
    <property type="entry name" value="Glyco_hydro_3"/>
    <property type="match status" value="1"/>
</dbReference>
<dbReference type="InterPro" id="IPR011658">
    <property type="entry name" value="PA14_dom"/>
</dbReference>
<dbReference type="Pfam" id="PF07691">
    <property type="entry name" value="PA14"/>
    <property type="match status" value="1"/>
</dbReference>
<dbReference type="Pfam" id="PF01915">
    <property type="entry name" value="Glyco_hydro_3_C"/>
    <property type="match status" value="1"/>
</dbReference>
<dbReference type="InterPro" id="IPR019800">
    <property type="entry name" value="Glyco_hydro_3_AS"/>
</dbReference>
<evidence type="ECO:0000256" key="6">
    <source>
        <dbReference type="ARBA" id="ARBA00023277"/>
    </source>
</evidence>
<keyword evidence="8 9" id="KW-0624">Polysaccharide degradation</keyword>
<dbReference type="SMART" id="SM00758">
    <property type="entry name" value="PA14"/>
    <property type="match status" value="1"/>
</dbReference>
<comment type="pathway">
    <text evidence="2 9">Glycan metabolism; cellulose degradation.</text>
</comment>
<dbReference type="InterPro" id="IPR013783">
    <property type="entry name" value="Ig-like_fold"/>
</dbReference>
<evidence type="ECO:0000259" key="10">
    <source>
        <dbReference type="PROSITE" id="PS51820"/>
    </source>
</evidence>
<protein>
    <recommendedName>
        <fullName evidence="9">beta-glucosidase</fullName>
        <ecNumber evidence="9">3.2.1.21</ecNumber>
    </recommendedName>
</protein>
<keyword evidence="5" id="KW-0325">Glycoprotein</keyword>
<proteinExistence type="inferred from homology"/>
<comment type="caution">
    <text evidence="11">The sequence shown here is derived from an EMBL/GenBank/DDBJ whole genome shotgun (WGS) entry which is preliminary data.</text>
</comment>
<dbReference type="Gene3D" id="2.60.120.260">
    <property type="entry name" value="Galactose-binding domain-like"/>
    <property type="match status" value="1"/>
</dbReference>
<evidence type="ECO:0000256" key="1">
    <source>
        <dbReference type="ARBA" id="ARBA00000448"/>
    </source>
</evidence>
<dbReference type="InterPro" id="IPR036962">
    <property type="entry name" value="Glyco_hydro_3_N_sf"/>
</dbReference>
<comment type="catalytic activity">
    <reaction evidence="1 9">
        <text>Hydrolysis of terminal, non-reducing beta-D-glucosyl residues with release of beta-D-glucose.</text>
        <dbReference type="EC" id="3.2.1.21"/>
    </reaction>
</comment>
<dbReference type="PROSITE" id="PS00775">
    <property type="entry name" value="GLYCOSYL_HYDROL_F3"/>
    <property type="match status" value="1"/>
</dbReference>
<dbReference type="InterPro" id="IPR001764">
    <property type="entry name" value="Glyco_hydro_3_N"/>
</dbReference>
<evidence type="ECO:0000256" key="4">
    <source>
        <dbReference type="ARBA" id="ARBA00022801"/>
    </source>
</evidence>
<dbReference type="SUPFAM" id="SSF52279">
    <property type="entry name" value="Beta-D-glucan exohydrolase, C-terminal domain"/>
    <property type="match status" value="1"/>
</dbReference>
<comment type="similarity">
    <text evidence="3 9">Belongs to the glycosyl hydrolase 3 family.</text>
</comment>